<sequence>MYSSVLIAIDGTARSRGILETVSRFCEPARHQLHVLLAVDVAYALAEDNRRISAFDQSEYPAASHEQQMADMTMQQAVDYLRSRGFQAEGNLVNGDPLSTIVAEAKRLESDLIVMGHRHLSRLDRMLDPSISSKVIDKAGCPVLVDARHL</sequence>
<evidence type="ECO:0000256" key="1">
    <source>
        <dbReference type="ARBA" id="ARBA00008791"/>
    </source>
</evidence>
<dbReference type="PRINTS" id="PR01438">
    <property type="entry name" value="UNVRSLSTRESS"/>
</dbReference>
<dbReference type="Pfam" id="PF00582">
    <property type="entry name" value="Usp"/>
    <property type="match status" value="1"/>
</dbReference>
<dbReference type="InterPro" id="IPR014729">
    <property type="entry name" value="Rossmann-like_a/b/a_fold"/>
</dbReference>
<dbReference type="CDD" id="cd00293">
    <property type="entry name" value="USP-like"/>
    <property type="match status" value="1"/>
</dbReference>
<evidence type="ECO:0000313" key="4">
    <source>
        <dbReference type="EMBL" id="VVM48915.1"/>
    </source>
</evidence>
<proteinExistence type="inferred from homology"/>
<evidence type="ECO:0000259" key="2">
    <source>
        <dbReference type="Pfam" id="PF00582"/>
    </source>
</evidence>
<name>A0A5E6Q8P1_PSEFL</name>
<dbReference type="Gene3D" id="3.40.50.620">
    <property type="entry name" value="HUPs"/>
    <property type="match status" value="1"/>
</dbReference>
<evidence type="ECO:0000313" key="3">
    <source>
        <dbReference type="EMBL" id="CAK9887574.1"/>
    </source>
</evidence>
<feature type="domain" description="UspA" evidence="2">
    <location>
        <begin position="1"/>
        <end position="145"/>
    </location>
</feature>
<dbReference type="SUPFAM" id="SSF52402">
    <property type="entry name" value="Adenine nucleotide alpha hydrolases-like"/>
    <property type="match status" value="1"/>
</dbReference>
<evidence type="ECO:0000313" key="5">
    <source>
        <dbReference type="Proteomes" id="UP000326595"/>
    </source>
</evidence>
<dbReference type="InterPro" id="IPR006015">
    <property type="entry name" value="Universal_stress_UspA"/>
</dbReference>
<dbReference type="PANTHER" id="PTHR46268">
    <property type="entry name" value="STRESS RESPONSE PROTEIN NHAX"/>
    <property type="match status" value="1"/>
</dbReference>
<dbReference type="EMBL" id="OZ024668">
    <property type="protein sequence ID" value="CAK9887574.1"/>
    <property type="molecule type" value="Genomic_DNA"/>
</dbReference>
<dbReference type="EMBL" id="CABVHG010000003">
    <property type="protein sequence ID" value="VVM48915.1"/>
    <property type="molecule type" value="Genomic_DNA"/>
</dbReference>
<dbReference type="PANTHER" id="PTHR46268:SF15">
    <property type="entry name" value="UNIVERSAL STRESS PROTEIN HP_0031"/>
    <property type="match status" value="1"/>
</dbReference>
<organism evidence="4">
    <name type="scientific">Pseudomonas fluorescens</name>
    <dbReference type="NCBI Taxonomy" id="294"/>
    <lineage>
        <taxon>Bacteria</taxon>
        <taxon>Pseudomonadati</taxon>
        <taxon>Pseudomonadota</taxon>
        <taxon>Gammaproteobacteria</taxon>
        <taxon>Pseudomonadales</taxon>
        <taxon>Pseudomonadaceae</taxon>
        <taxon>Pseudomonas</taxon>
    </lineage>
</organism>
<accession>A0A5E6Q8P1</accession>
<dbReference type="RefSeq" id="WP_038999720.1">
    <property type="nucleotide sequence ID" value="NZ_OZ024668.1"/>
</dbReference>
<dbReference type="Proteomes" id="UP000326595">
    <property type="component" value="Chromosome"/>
</dbReference>
<gene>
    <name evidence="3" type="ORF">PS652_00375</name>
    <name evidence="4" type="ORF">PS652_00685</name>
</gene>
<dbReference type="AlphaFoldDB" id="A0A5E6Q8P1"/>
<comment type="similarity">
    <text evidence="1">Belongs to the universal stress protein A family.</text>
</comment>
<dbReference type="InterPro" id="IPR006016">
    <property type="entry name" value="UspA"/>
</dbReference>
<reference evidence="4" key="1">
    <citation type="submission" date="2019-09" db="EMBL/GenBank/DDBJ databases">
        <authorList>
            <person name="Chandra G."/>
            <person name="Truman W A."/>
        </authorList>
    </citation>
    <scope>NUCLEOTIDE SEQUENCE [LARGE SCALE GENOMIC DNA]</scope>
    <source>
        <strain evidence="4">PS652</strain>
    </source>
</reference>
<protein>
    <recommendedName>
        <fullName evidence="2">UspA domain-containing protein</fullName>
    </recommendedName>
</protein>
<reference evidence="3 5" key="2">
    <citation type="submission" date="2024-03" db="EMBL/GenBank/DDBJ databases">
        <authorList>
            <person name="Alaster D. Moffat"/>
            <person name="Govind Chandra"/>
            <person name="Andrew W. Truman"/>
        </authorList>
    </citation>
    <scope>NUCLEOTIDE SEQUENCE [LARGE SCALE GENOMIC DNA]</scope>
    <source>
        <strain evidence="3">PS652</strain>
    </source>
</reference>